<evidence type="ECO:0000313" key="12">
    <source>
        <dbReference type="Proteomes" id="UP000500755"/>
    </source>
</evidence>
<comment type="similarity">
    <text evidence="2">Belongs to the MreD family.</text>
</comment>
<feature type="transmembrane region" description="Helical" evidence="8">
    <location>
        <begin position="16"/>
        <end position="38"/>
    </location>
</feature>
<dbReference type="EMBL" id="CP051298">
    <property type="protein sequence ID" value="QKD42440.1"/>
    <property type="molecule type" value="Genomic_DNA"/>
</dbReference>
<keyword evidence="5" id="KW-0133">Cell shape</keyword>
<keyword evidence="3" id="KW-1003">Cell membrane</keyword>
<evidence type="ECO:0000256" key="2">
    <source>
        <dbReference type="ARBA" id="ARBA00007776"/>
    </source>
</evidence>
<evidence type="ECO:0000313" key="11">
    <source>
        <dbReference type="Proteomes" id="UP000216225"/>
    </source>
</evidence>
<dbReference type="PANTHER" id="PTHR37484:SF1">
    <property type="entry name" value="ROD SHAPE-DETERMINING PROTEIN MRED"/>
    <property type="match status" value="1"/>
</dbReference>
<dbReference type="GO" id="GO:0005886">
    <property type="term" value="C:plasma membrane"/>
    <property type="evidence" value="ECO:0007669"/>
    <property type="project" value="UniProtKB-SubCell"/>
</dbReference>
<organism evidence="10 11">
    <name type="scientific">Alicycliphilus denitrificans</name>
    <dbReference type="NCBI Taxonomy" id="179636"/>
    <lineage>
        <taxon>Bacteria</taxon>
        <taxon>Pseudomonadati</taxon>
        <taxon>Pseudomonadota</taxon>
        <taxon>Betaproteobacteria</taxon>
        <taxon>Burkholderiales</taxon>
        <taxon>Comamonadaceae</taxon>
        <taxon>Alicycliphilus</taxon>
    </lineage>
</organism>
<dbReference type="PIRSF" id="PIRSF018472">
    <property type="entry name" value="MreD_proteobac"/>
    <property type="match status" value="1"/>
</dbReference>
<evidence type="ECO:0000256" key="6">
    <source>
        <dbReference type="ARBA" id="ARBA00022989"/>
    </source>
</evidence>
<evidence type="ECO:0000313" key="9">
    <source>
        <dbReference type="EMBL" id="QKD42440.1"/>
    </source>
</evidence>
<dbReference type="Proteomes" id="UP000216225">
    <property type="component" value="Unassembled WGS sequence"/>
</dbReference>
<evidence type="ECO:0000313" key="10">
    <source>
        <dbReference type="EMBL" id="RKJ99049.1"/>
    </source>
</evidence>
<dbReference type="Proteomes" id="UP000500755">
    <property type="component" value="Chromosome"/>
</dbReference>
<accession>A0A420KGJ8</accession>
<dbReference type="NCBIfam" id="TIGR03426">
    <property type="entry name" value="shape_MreD"/>
    <property type="match status" value="1"/>
</dbReference>
<feature type="transmembrane region" description="Helical" evidence="8">
    <location>
        <begin position="99"/>
        <end position="120"/>
    </location>
</feature>
<evidence type="ECO:0000256" key="8">
    <source>
        <dbReference type="SAM" id="Phobius"/>
    </source>
</evidence>
<evidence type="ECO:0000256" key="4">
    <source>
        <dbReference type="ARBA" id="ARBA00022692"/>
    </source>
</evidence>
<evidence type="ECO:0000256" key="3">
    <source>
        <dbReference type="ARBA" id="ARBA00022475"/>
    </source>
</evidence>
<keyword evidence="4 8" id="KW-0812">Transmembrane</keyword>
<dbReference type="AlphaFoldDB" id="A0A420KGJ8"/>
<dbReference type="Pfam" id="PF04093">
    <property type="entry name" value="MreD"/>
    <property type="match status" value="1"/>
</dbReference>
<dbReference type="RefSeq" id="WP_013517290.1">
    <property type="nucleotide sequence ID" value="NZ_AP024172.1"/>
</dbReference>
<feature type="transmembrane region" description="Helical" evidence="8">
    <location>
        <begin position="140"/>
        <end position="158"/>
    </location>
</feature>
<dbReference type="InterPro" id="IPR026034">
    <property type="entry name" value="MreD_proteobac"/>
</dbReference>
<dbReference type="PANTHER" id="PTHR37484">
    <property type="entry name" value="ROD SHAPE-DETERMINING PROTEIN MRED"/>
    <property type="match status" value="1"/>
</dbReference>
<evidence type="ECO:0000256" key="7">
    <source>
        <dbReference type="ARBA" id="ARBA00023136"/>
    </source>
</evidence>
<evidence type="ECO:0000256" key="5">
    <source>
        <dbReference type="ARBA" id="ARBA00022960"/>
    </source>
</evidence>
<keyword evidence="6 8" id="KW-1133">Transmembrane helix</keyword>
<name>A0A420KGJ8_9BURK</name>
<dbReference type="EMBL" id="NKDB02000001">
    <property type="protein sequence ID" value="RKJ99049.1"/>
    <property type="molecule type" value="Genomic_DNA"/>
</dbReference>
<reference evidence="9 12" key="2">
    <citation type="submission" date="2020-05" db="EMBL/GenBank/DDBJ databases">
        <title>Complete genome sequence of Alicycliphilus denitrificans DP3.</title>
        <authorList>
            <person name="Chen X."/>
        </authorList>
    </citation>
    <scope>NUCLEOTIDE SEQUENCE [LARGE SCALE GENOMIC DNA]</scope>
    <source>
        <strain evidence="9 12">DP3</strain>
    </source>
</reference>
<gene>
    <name evidence="10" type="primary">mreD</name>
    <name evidence="10" type="ORF">CE154_004720</name>
    <name evidence="9" type="ORF">HF896_01895</name>
</gene>
<reference evidence="10 11" key="1">
    <citation type="submission" date="2018-09" db="EMBL/GenBank/DDBJ databases">
        <title>Genome comparison of Alicycliphilus sp. BQ1, a polyurethanolytic bacterium, with its closest phylogenetic relatives Alicycliphilus denitrificans BC and K601, unable to attack polyurethane.</title>
        <authorList>
            <person name="Loza-Tavera H."/>
            <person name="Lozano L."/>
            <person name="Cevallos M."/>
            <person name="Maya-Lucas O."/>
            <person name="Garcia-Mena J."/>
            <person name="Hernandez J."/>
        </authorList>
    </citation>
    <scope>NUCLEOTIDE SEQUENCE [LARGE SCALE GENOMIC DNA]</scope>
    <source>
        <strain evidence="10 11">BQ1</strain>
    </source>
</reference>
<dbReference type="GO" id="GO:0008360">
    <property type="term" value="P:regulation of cell shape"/>
    <property type="evidence" value="ECO:0007669"/>
    <property type="project" value="UniProtKB-KW"/>
</dbReference>
<evidence type="ECO:0000256" key="1">
    <source>
        <dbReference type="ARBA" id="ARBA00004651"/>
    </source>
</evidence>
<sequence>MIMPKGQQLLLPVSPAFIWASLLAALALNMLPLGRVVWTPDWVMVLLVFWGMHQPQRVGLGVAFAMGLCIDVNQSALLGQHALVYCGLMFGAQYTHRRLLWFGPLLQALQLLPLFFAAHAVELALRVVAGGGTLPGFEGLVAPLLEAAIWPLASWILLAPQRRPPDQDDNRPL</sequence>
<dbReference type="InterPro" id="IPR007227">
    <property type="entry name" value="Cell_shape_determining_MreD"/>
</dbReference>
<comment type="subcellular location">
    <subcellularLocation>
        <location evidence="1">Cell membrane</location>
        <topology evidence="1">Multi-pass membrane protein</topology>
    </subcellularLocation>
</comment>
<proteinExistence type="inferred from homology"/>
<keyword evidence="7 8" id="KW-0472">Membrane</keyword>
<protein>
    <submittedName>
        <fullName evidence="10">Rod shape-determining protein MreD</fullName>
    </submittedName>
</protein>